<keyword evidence="19" id="KW-1185">Reference proteome</keyword>
<evidence type="ECO:0000256" key="11">
    <source>
        <dbReference type="ARBA" id="ARBA00023242"/>
    </source>
</evidence>
<dbReference type="Pfam" id="PF00069">
    <property type="entry name" value="Pkinase"/>
    <property type="match status" value="1"/>
</dbReference>
<keyword evidence="9" id="KW-0418">Kinase</keyword>
<evidence type="ECO:0000256" key="5">
    <source>
        <dbReference type="ARBA" id="ARBA00022490"/>
    </source>
</evidence>
<dbReference type="GO" id="GO:0004693">
    <property type="term" value="F:cyclin-dependent protein serine/threonine kinase activity"/>
    <property type="evidence" value="ECO:0007669"/>
    <property type="project" value="UniProtKB-EC"/>
</dbReference>
<dbReference type="OrthoDB" id="548217at2759"/>
<keyword evidence="6" id="KW-0723">Serine/threonine-protein kinase</keyword>
<dbReference type="AlphaFoldDB" id="A0A8C2UV59"/>
<evidence type="ECO:0000256" key="4">
    <source>
        <dbReference type="ARBA" id="ARBA00012425"/>
    </source>
</evidence>
<evidence type="ECO:0000256" key="13">
    <source>
        <dbReference type="ARBA" id="ARBA00047811"/>
    </source>
</evidence>
<keyword evidence="8 15" id="KW-0547">Nucleotide-binding</keyword>
<comment type="catalytic activity">
    <reaction evidence="13">
        <text>L-threonyl-[protein] + ATP = O-phospho-L-threonyl-[protein] + ADP + H(+)</text>
        <dbReference type="Rhea" id="RHEA:46608"/>
        <dbReference type="Rhea" id="RHEA-COMP:11060"/>
        <dbReference type="Rhea" id="RHEA-COMP:11605"/>
        <dbReference type="ChEBI" id="CHEBI:15378"/>
        <dbReference type="ChEBI" id="CHEBI:30013"/>
        <dbReference type="ChEBI" id="CHEBI:30616"/>
        <dbReference type="ChEBI" id="CHEBI:61977"/>
        <dbReference type="ChEBI" id="CHEBI:456216"/>
        <dbReference type="EC" id="2.7.11.22"/>
    </reaction>
</comment>
<protein>
    <recommendedName>
        <fullName evidence="12">Cyclin-dependent kinase-like 2</fullName>
        <ecNumber evidence="4">2.7.11.22</ecNumber>
    </recommendedName>
</protein>
<evidence type="ECO:0000256" key="2">
    <source>
        <dbReference type="ARBA" id="ARBA00004496"/>
    </source>
</evidence>
<dbReference type="PANTHER" id="PTHR24056:SF241">
    <property type="entry name" value="CYCLIN-DEPENDENT KINASE-LIKE 2"/>
    <property type="match status" value="1"/>
</dbReference>
<evidence type="ECO:0000313" key="18">
    <source>
        <dbReference type="Ensembl" id="ENSCLAP00000004170.1"/>
    </source>
</evidence>
<dbReference type="GO" id="GO:0005813">
    <property type="term" value="C:centrosome"/>
    <property type="evidence" value="ECO:0007669"/>
    <property type="project" value="Ensembl"/>
</dbReference>
<accession>A0A8C2UV59</accession>
<dbReference type="OMA" id="KRWEFSK"/>
<name>A0A8C2UV59_CHILA</name>
<evidence type="ECO:0000256" key="10">
    <source>
        <dbReference type="ARBA" id="ARBA00022840"/>
    </source>
</evidence>
<dbReference type="Ensembl" id="ENSCLAT00000004252.1">
    <property type="protein sequence ID" value="ENSCLAP00000004170.1"/>
    <property type="gene ID" value="ENSCLAG00000002974.1"/>
</dbReference>
<dbReference type="InterPro" id="IPR017441">
    <property type="entry name" value="Protein_kinase_ATP_BS"/>
</dbReference>
<evidence type="ECO:0000256" key="3">
    <source>
        <dbReference type="ARBA" id="ARBA00006485"/>
    </source>
</evidence>
<dbReference type="CDD" id="cd07846">
    <property type="entry name" value="STKc_CDKL2_3"/>
    <property type="match status" value="1"/>
</dbReference>
<dbReference type="SMART" id="SM00220">
    <property type="entry name" value="S_TKc"/>
    <property type="match status" value="1"/>
</dbReference>
<dbReference type="RefSeq" id="XP_005401377.1">
    <property type="nucleotide sequence ID" value="XM_005401320.2"/>
</dbReference>
<feature type="binding site" evidence="15">
    <location>
        <position position="34"/>
    </location>
    <ligand>
        <name>ATP</name>
        <dbReference type="ChEBI" id="CHEBI:30616"/>
    </ligand>
</feature>
<evidence type="ECO:0000256" key="16">
    <source>
        <dbReference type="SAM" id="MobiDB-lite"/>
    </source>
</evidence>
<dbReference type="Ensembl" id="ENSCLAT00000004251.1">
    <property type="protein sequence ID" value="ENSCLAP00000004169.1"/>
    <property type="gene ID" value="ENSCLAG00000002974.1"/>
</dbReference>
<dbReference type="FunFam" id="3.30.200.20:FF:000049">
    <property type="entry name" value="cyclin-dependent kinase-like 1 isoform X1"/>
    <property type="match status" value="1"/>
</dbReference>
<dbReference type="GO" id="GO:0005654">
    <property type="term" value="C:nucleoplasm"/>
    <property type="evidence" value="ECO:0007669"/>
    <property type="project" value="Ensembl"/>
</dbReference>
<evidence type="ECO:0000256" key="1">
    <source>
        <dbReference type="ARBA" id="ARBA00004123"/>
    </source>
</evidence>
<comment type="catalytic activity">
    <reaction evidence="14">
        <text>L-seryl-[protein] + ATP = O-phospho-L-seryl-[protein] + ADP + H(+)</text>
        <dbReference type="Rhea" id="RHEA:17989"/>
        <dbReference type="Rhea" id="RHEA-COMP:9863"/>
        <dbReference type="Rhea" id="RHEA-COMP:11604"/>
        <dbReference type="ChEBI" id="CHEBI:15378"/>
        <dbReference type="ChEBI" id="CHEBI:29999"/>
        <dbReference type="ChEBI" id="CHEBI:30616"/>
        <dbReference type="ChEBI" id="CHEBI:83421"/>
        <dbReference type="ChEBI" id="CHEBI:456216"/>
        <dbReference type="EC" id="2.7.11.22"/>
    </reaction>
</comment>
<dbReference type="InterPro" id="IPR008271">
    <property type="entry name" value="Ser/Thr_kinase_AS"/>
</dbReference>
<proteinExistence type="inferred from homology"/>
<keyword evidence="5" id="KW-0963">Cytoplasm</keyword>
<reference evidence="18" key="1">
    <citation type="submission" date="2025-05" db="UniProtKB">
        <authorList>
            <consortium name="Ensembl"/>
        </authorList>
    </citation>
    <scope>IDENTIFICATION</scope>
</reference>
<evidence type="ECO:0000256" key="6">
    <source>
        <dbReference type="ARBA" id="ARBA00022527"/>
    </source>
</evidence>
<feature type="domain" description="Protein kinase" evidence="17">
    <location>
        <begin position="4"/>
        <end position="287"/>
    </location>
</feature>
<feature type="compositionally biased region" description="Basic and acidic residues" evidence="16">
    <location>
        <begin position="344"/>
        <end position="370"/>
    </location>
</feature>
<dbReference type="GeneID" id="102010152"/>
<feature type="compositionally biased region" description="Basic and acidic residues" evidence="16">
    <location>
        <begin position="320"/>
        <end position="336"/>
    </location>
</feature>
<dbReference type="PANTHER" id="PTHR24056">
    <property type="entry name" value="CELL DIVISION PROTEIN KINASE"/>
    <property type="match status" value="1"/>
</dbReference>
<keyword evidence="7" id="KW-0808">Transferase</keyword>
<organism evidence="18 19">
    <name type="scientific">Chinchilla lanigera</name>
    <name type="common">Long-tailed chinchilla</name>
    <name type="synonym">Chinchilla villidera</name>
    <dbReference type="NCBI Taxonomy" id="34839"/>
    <lineage>
        <taxon>Eukaryota</taxon>
        <taxon>Metazoa</taxon>
        <taxon>Chordata</taxon>
        <taxon>Craniata</taxon>
        <taxon>Vertebrata</taxon>
        <taxon>Euteleostomi</taxon>
        <taxon>Mammalia</taxon>
        <taxon>Eutheria</taxon>
        <taxon>Euarchontoglires</taxon>
        <taxon>Glires</taxon>
        <taxon>Rodentia</taxon>
        <taxon>Hystricomorpha</taxon>
        <taxon>Chinchillidae</taxon>
        <taxon>Chinchilla</taxon>
    </lineage>
</organism>
<sequence length="560" mass="62670">MEKYENLGLVGEGSYGVVMKCRDKDSGRMVAIKKFLESDDDKMVKKIAMREIKLLKQLRHENLVNLLEVCKKKKRWYLVFEFVDHTILDDLELFPNGLDYQVVQKYLFQIINGIGFCHSHNIIHRDVKPENILVSQAGVVKLCDFGFARTLAAPGEAYTDYVATRWYRAPELLVGDVKYGKAVDVWAIGCLVTEMLTGEPLFPGDSDIDQLYHIMTCLGNLIPRHQELFYKNPAFAGVRLPEIQETEPLERRYPKLSEVVTDLAKKCLHIDPDKRPLCAELLNHAFFQMDGFAERFSQELQLKIQKDARNISLPKKSQNRKKEKEKDESLGEERKTLVVQDTNTDTKTKDSKAFKTKGAKADGEKTEKGARASNASHLRSSGTGHLQAAPSGRLGDRGSQATRVPSVAIPPLAHTPSAAAAGGNPGAQSYRVDEKTKKYCIPFVKPSKQSPSGVHNITVPTPVSSEKNLLQASKKRKEYSRTEVRLPELSYSHLPELRALEGLARNSRPTKKENKTLCESRIPSLAAIDLHASSVALHQVLGSPLSEDTAADLPRVEHQH</sequence>
<evidence type="ECO:0000259" key="17">
    <source>
        <dbReference type="PROSITE" id="PS50011"/>
    </source>
</evidence>
<dbReference type="Gene3D" id="3.30.200.20">
    <property type="entry name" value="Phosphorylase Kinase, domain 1"/>
    <property type="match status" value="1"/>
</dbReference>
<feature type="compositionally biased region" description="Polar residues" evidence="16">
    <location>
        <begin position="373"/>
        <end position="384"/>
    </location>
</feature>
<dbReference type="InterPro" id="IPR000719">
    <property type="entry name" value="Prot_kinase_dom"/>
</dbReference>
<evidence type="ECO:0000256" key="15">
    <source>
        <dbReference type="PROSITE-ProRule" id="PRU10141"/>
    </source>
</evidence>
<evidence type="ECO:0000256" key="7">
    <source>
        <dbReference type="ARBA" id="ARBA00022679"/>
    </source>
</evidence>
<evidence type="ECO:0000313" key="19">
    <source>
        <dbReference type="Proteomes" id="UP000694398"/>
    </source>
</evidence>
<dbReference type="SUPFAM" id="SSF56112">
    <property type="entry name" value="Protein kinase-like (PK-like)"/>
    <property type="match status" value="1"/>
</dbReference>
<evidence type="ECO:0000256" key="8">
    <source>
        <dbReference type="ARBA" id="ARBA00022741"/>
    </source>
</evidence>
<dbReference type="GeneTree" id="ENSGT00940000160368"/>
<dbReference type="Proteomes" id="UP000694398">
    <property type="component" value="Unassembled WGS sequence"/>
</dbReference>
<gene>
    <name evidence="18" type="primary">CDKL2</name>
</gene>
<dbReference type="InterPro" id="IPR050108">
    <property type="entry name" value="CDK"/>
</dbReference>
<dbReference type="PROSITE" id="PS00108">
    <property type="entry name" value="PROTEIN_KINASE_ST"/>
    <property type="match status" value="1"/>
</dbReference>
<dbReference type="PROSITE" id="PS50011">
    <property type="entry name" value="PROTEIN_KINASE_DOM"/>
    <property type="match status" value="1"/>
</dbReference>
<evidence type="ECO:0000256" key="9">
    <source>
        <dbReference type="ARBA" id="ARBA00022777"/>
    </source>
</evidence>
<keyword evidence="11" id="KW-0539">Nucleus</keyword>
<dbReference type="FunFam" id="1.10.510.10:FF:000261">
    <property type="entry name" value="cyclin-dependent kinase-like 2 isoform X2"/>
    <property type="match status" value="1"/>
</dbReference>
<dbReference type="InterPro" id="IPR011009">
    <property type="entry name" value="Kinase-like_dom_sf"/>
</dbReference>
<comment type="similarity">
    <text evidence="3">Belongs to the protein kinase superfamily. CMGC Ser/Thr protein kinase family. CDC2/CDKX subfamily.</text>
</comment>
<dbReference type="GO" id="GO:0005524">
    <property type="term" value="F:ATP binding"/>
    <property type="evidence" value="ECO:0007669"/>
    <property type="project" value="UniProtKB-UniRule"/>
</dbReference>
<comment type="subcellular location">
    <subcellularLocation>
        <location evidence="2">Cytoplasm</location>
    </subcellularLocation>
    <subcellularLocation>
        <location evidence="1">Nucleus</location>
    </subcellularLocation>
</comment>
<feature type="region of interest" description="Disordered" evidence="16">
    <location>
        <begin position="311"/>
        <end position="429"/>
    </location>
</feature>
<keyword evidence="10 15" id="KW-0067">ATP-binding</keyword>
<dbReference type="GO" id="GO:0005737">
    <property type="term" value="C:cytoplasm"/>
    <property type="evidence" value="ECO:0007669"/>
    <property type="project" value="UniProtKB-SubCell"/>
</dbReference>
<dbReference type="Gene3D" id="1.10.510.10">
    <property type="entry name" value="Transferase(Phosphotransferase) domain 1"/>
    <property type="match status" value="1"/>
</dbReference>
<evidence type="ECO:0000256" key="14">
    <source>
        <dbReference type="ARBA" id="ARBA00048367"/>
    </source>
</evidence>
<evidence type="ECO:0000256" key="12">
    <source>
        <dbReference type="ARBA" id="ARBA00039642"/>
    </source>
</evidence>
<dbReference type="PROSITE" id="PS00107">
    <property type="entry name" value="PROTEIN_KINASE_ATP"/>
    <property type="match status" value="1"/>
</dbReference>
<dbReference type="EC" id="2.7.11.22" evidence="4"/>
<dbReference type="CTD" id="8999"/>